<accession>A0A1M6GXG4</accession>
<dbReference type="AlphaFoldDB" id="A0A1M6GXG4"/>
<dbReference type="Proteomes" id="UP000184529">
    <property type="component" value="Unassembled WGS sequence"/>
</dbReference>
<dbReference type="STRING" id="1121432.SAMN02745219_01839"/>
<name>A0A1M6GXG4_9FIRM</name>
<dbReference type="Gene3D" id="6.20.120.50">
    <property type="match status" value="1"/>
</dbReference>
<sequence>MLIIDRFEEDWAVIEFGQKTFNIPKALIPPGAREGDVINIHITLDREATDTRAGAIKRLADELFED</sequence>
<keyword evidence="2" id="KW-1185">Reference proteome</keyword>
<gene>
    <name evidence="1" type="ORF">SAMN02745219_01839</name>
</gene>
<reference evidence="2" key="1">
    <citation type="submission" date="2016-11" db="EMBL/GenBank/DDBJ databases">
        <authorList>
            <person name="Varghese N."/>
            <person name="Submissions S."/>
        </authorList>
    </citation>
    <scope>NUCLEOTIDE SEQUENCE [LARGE SCALE GENOMIC DNA]</scope>
    <source>
        <strain evidence="2">DSM 16057</strain>
    </source>
</reference>
<dbReference type="EMBL" id="FQZM01000021">
    <property type="protein sequence ID" value="SHJ14632.1"/>
    <property type="molecule type" value="Genomic_DNA"/>
</dbReference>
<dbReference type="Pfam" id="PF11213">
    <property type="entry name" value="DUF3006"/>
    <property type="match status" value="1"/>
</dbReference>
<organism evidence="1 2">
    <name type="scientific">Desulfofundulus thermosubterraneus DSM 16057</name>
    <dbReference type="NCBI Taxonomy" id="1121432"/>
    <lineage>
        <taxon>Bacteria</taxon>
        <taxon>Bacillati</taxon>
        <taxon>Bacillota</taxon>
        <taxon>Clostridia</taxon>
        <taxon>Eubacteriales</taxon>
        <taxon>Peptococcaceae</taxon>
        <taxon>Desulfofundulus</taxon>
    </lineage>
</organism>
<evidence type="ECO:0000313" key="2">
    <source>
        <dbReference type="Proteomes" id="UP000184529"/>
    </source>
</evidence>
<protein>
    <recommendedName>
        <fullName evidence="3">DUF3006 domain-containing protein</fullName>
    </recommendedName>
</protein>
<evidence type="ECO:0008006" key="3">
    <source>
        <dbReference type="Google" id="ProtNLM"/>
    </source>
</evidence>
<evidence type="ECO:0000313" key="1">
    <source>
        <dbReference type="EMBL" id="SHJ14632.1"/>
    </source>
</evidence>
<dbReference type="RefSeq" id="WP_072869060.1">
    <property type="nucleotide sequence ID" value="NZ_FQZM01000021.1"/>
</dbReference>
<dbReference type="InterPro" id="IPR021377">
    <property type="entry name" value="DUF3006"/>
</dbReference>
<dbReference type="OrthoDB" id="164847at2"/>
<proteinExistence type="predicted"/>